<dbReference type="Pfam" id="PF06348">
    <property type="entry name" value="DUF1059"/>
    <property type="match status" value="1"/>
</dbReference>
<keyword evidence="2" id="KW-1185">Reference proteome</keyword>
<reference evidence="1" key="1">
    <citation type="submission" date="2020-12" db="EMBL/GenBank/DDBJ databases">
        <title>Geomonas sp. Red875, isolated from river sediment.</title>
        <authorList>
            <person name="Xu Z."/>
            <person name="Zhang Z."/>
            <person name="Masuda Y."/>
            <person name="Itoh H."/>
            <person name="Senoo K."/>
        </authorList>
    </citation>
    <scope>NUCLEOTIDE SEQUENCE</scope>
    <source>
        <strain evidence="1">Red875</strain>
    </source>
</reference>
<sequence length="59" mass="6471">MSKVLECSQVDPSSNCKFVARGETEKEILDQVAVHAKEHGINQVTPDLIARVKANIHEG</sequence>
<accession>A0A8J7LTF3</accession>
<dbReference type="Proteomes" id="UP000636888">
    <property type="component" value="Unassembled WGS sequence"/>
</dbReference>
<gene>
    <name evidence="1" type="ORF">JFN93_01370</name>
</gene>
<proteinExistence type="predicted"/>
<dbReference type="InterPro" id="IPR009409">
    <property type="entry name" value="DUF1059"/>
</dbReference>
<evidence type="ECO:0000313" key="1">
    <source>
        <dbReference type="EMBL" id="MBJ6723344.1"/>
    </source>
</evidence>
<protein>
    <submittedName>
        <fullName evidence="1">DUF1059 domain-containing protein</fullName>
    </submittedName>
</protein>
<evidence type="ECO:0000313" key="2">
    <source>
        <dbReference type="Proteomes" id="UP000636888"/>
    </source>
</evidence>
<comment type="caution">
    <text evidence="1">The sequence shown here is derived from an EMBL/GenBank/DDBJ whole genome shotgun (WGS) entry which is preliminary data.</text>
</comment>
<organism evidence="1 2">
    <name type="scientific">Geomesophilobacter sediminis</name>
    <dbReference type="NCBI Taxonomy" id="2798584"/>
    <lineage>
        <taxon>Bacteria</taxon>
        <taxon>Pseudomonadati</taxon>
        <taxon>Thermodesulfobacteriota</taxon>
        <taxon>Desulfuromonadia</taxon>
        <taxon>Geobacterales</taxon>
        <taxon>Geobacteraceae</taxon>
        <taxon>Geomesophilobacter</taxon>
    </lineage>
</organism>
<dbReference type="AlphaFoldDB" id="A0A8J7LTF3"/>
<dbReference type="RefSeq" id="WP_199382178.1">
    <property type="nucleotide sequence ID" value="NZ_JAEMHM010000001.1"/>
</dbReference>
<name>A0A8J7LTF3_9BACT</name>
<dbReference type="EMBL" id="JAEMHM010000001">
    <property type="protein sequence ID" value="MBJ6723344.1"/>
    <property type="molecule type" value="Genomic_DNA"/>
</dbReference>